<dbReference type="PRINTS" id="PR00069">
    <property type="entry name" value="ALDKETRDTASE"/>
</dbReference>
<evidence type="ECO:0000256" key="1">
    <source>
        <dbReference type="ARBA" id="ARBA00023002"/>
    </source>
</evidence>
<keyword evidence="4" id="KW-1185">Reference proteome</keyword>
<accession>A0A0N8H8M1</accession>
<dbReference type="OrthoDB" id="37537at2759"/>
<keyword evidence="1" id="KW-0560">Oxidoreductase</keyword>
<name>A0A0N8H8M1_9HYPO</name>
<gene>
    <name evidence="3" type="ORF">AK830_g1621</name>
</gene>
<dbReference type="PANTHER" id="PTHR43625">
    <property type="entry name" value="AFLATOXIN B1 ALDEHYDE REDUCTASE"/>
    <property type="match status" value="1"/>
</dbReference>
<dbReference type="GO" id="GO:0016491">
    <property type="term" value="F:oxidoreductase activity"/>
    <property type="evidence" value="ECO:0007669"/>
    <property type="project" value="UniProtKB-KW"/>
</dbReference>
<dbReference type="Proteomes" id="UP000050424">
    <property type="component" value="Unassembled WGS sequence"/>
</dbReference>
<dbReference type="InterPro" id="IPR036812">
    <property type="entry name" value="NAD(P)_OxRdtase_dom_sf"/>
</dbReference>
<dbReference type="InterPro" id="IPR050791">
    <property type="entry name" value="Aldo-Keto_reductase"/>
</dbReference>
<dbReference type="AlphaFoldDB" id="A0A0N8H8M1"/>
<reference evidence="3 4" key="1">
    <citation type="submission" date="2015-09" db="EMBL/GenBank/DDBJ databases">
        <title>Draft genome of a European isolate of the apple canker pathogen Neonectria ditissima.</title>
        <authorList>
            <person name="Gomez-Cortecero A."/>
            <person name="Harrison R.J."/>
            <person name="Armitage A.D."/>
        </authorList>
    </citation>
    <scope>NUCLEOTIDE SEQUENCE [LARGE SCALE GENOMIC DNA]</scope>
    <source>
        <strain evidence="3 4">R09/05</strain>
    </source>
</reference>
<dbReference type="InterPro" id="IPR020471">
    <property type="entry name" value="AKR"/>
</dbReference>
<feature type="domain" description="NADP-dependent oxidoreductase" evidence="2">
    <location>
        <begin position="21"/>
        <end position="318"/>
    </location>
</feature>
<dbReference type="Pfam" id="PF00248">
    <property type="entry name" value="Aldo_ket_red"/>
    <property type="match status" value="1"/>
</dbReference>
<dbReference type="EMBL" id="LKCW01000013">
    <property type="protein sequence ID" value="KPM44956.1"/>
    <property type="molecule type" value="Genomic_DNA"/>
</dbReference>
<dbReference type="GO" id="GO:0005737">
    <property type="term" value="C:cytoplasm"/>
    <property type="evidence" value="ECO:0007669"/>
    <property type="project" value="TreeGrafter"/>
</dbReference>
<proteinExistence type="predicted"/>
<protein>
    <recommendedName>
        <fullName evidence="2">NADP-dependent oxidoreductase domain-containing protein</fullName>
    </recommendedName>
</protein>
<evidence type="ECO:0000313" key="4">
    <source>
        <dbReference type="Proteomes" id="UP000050424"/>
    </source>
</evidence>
<organism evidence="3 4">
    <name type="scientific">Neonectria ditissima</name>
    <dbReference type="NCBI Taxonomy" id="78410"/>
    <lineage>
        <taxon>Eukaryota</taxon>
        <taxon>Fungi</taxon>
        <taxon>Dikarya</taxon>
        <taxon>Ascomycota</taxon>
        <taxon>Pezizomycotina</taxon>
        <taxon>Sordariomycetes</taxon>
        <taxon>Hypocreomycetidae</taxon>
        <taxon>Hypocreales</taxon>
        <taxon>Nectriaceae</taxon>
        <taxon>Neonectria</taxon>
    </lineage>
</organism>
<evidence type="ECO:0000259" key="2">
    <source>
        <dbReference type="Pfam" id="PF00248"/>
    </source>
</evidence>
<comment type="caution">
    <text evidence="3">The sequence shown here is derived from an EMBL/GenBank/DDBJ whole genome shotgun (WGS) entry which is preliminary data.</text>
</comment>
<dbReference type="SUPFAM" id="SSF51430">
    <property type="entry name" value="NAD(P)-linked oxidoreductase"/>
    <property type="match status" value="1"/>
</dbReference>
<evidence type="ECO:0000313" key="3">
    <source>
        <dbReference type="EMBL" id="KPM44956.1"/>
    </source>
</evidence>
<dbReference type="InterPro" id="IPR023210">
    <property type="entry name" value="NADP_OxRdtase_dom"/>
</dbReference>
<dbReference type="PANTHER" id="PTHR43625:SF40">
    <property type="entry name" value="ALDO-KETO REDUCTASE YAKC [NADP(+)]"/>
    <property type="match status" value="1"/>
</dbReference>
<dbReference type="Gene3D" id="3.20.20.100">
    <property type="entry name" value="NADP-dependent oxidoreductase domain"/>
    <property type="match status" value="1"/>
</dbReference>
<sequence length="346" mass="37945">MSTQRLPLRSLGKNGPGVSALGFGLMGLSTGTYGTIPDDEERFAILDRAYELGATFWDSADLYHDSEALVGKWFERTGKRDEIFFSTKFGFVKGSKTYEVDSSAEFCKKACDASLKALGIDCIDLYYMHHANPKTPIEETMRAMAELKAEGKIKYIGLSAISSTTLRRAVRIAPVAAVQVDYSPFALEAEGPAGTDLIATCRELGVAIIAAMPLGRGLLTGVFASGEPVTDSKDVRSVVMPRFMEGNREKNVKLVSDFKALADKKGCTLPQLSLAWLLKQGDDVIPIPGTKKMKYLEENCASIDVYLTDEEEAEIRRFLKTAEISGNALPPQFADYNYRDTVEEAQ</sequence>
<dbReference type="STRING" id="78410.A0A0N8H8M1"/>